<gene>
    <name evidence="3" type="ORF">A8C32_19050</name>
</gene>
<dbReference type="PANTHER" id="PTHR30273">
    <property type="entry name" value="PERIPLASMIC SIGNAL SENSOR AND SIGMA FACTOR ACTIVATOR FECR-RELATED"/>
    <property type="match status" value="1"/>
</dbReference>
<dbReference type="OrthoDB" id="704021at2"/>
<reference evidence="3 4" key="1">
    <citation type="submission" date="2016-05" db="EMBL/GenBank/DDBJ databases">
        <title>Draft Genome Sequence of Algibacter sp. Strain SK-16 Isolated from the Surface Water of Aburatsubo Inlet.</title>
        <authorList>
            <person name="Wong S.-K."/>
            <person name="Yoshizawa S."/>
            <person name="Nakajima Y."/>
            <person name="Ogura Y."/>
            <person name="Tetsuya H."/>
            <person name="Hamasaki K."/>
        </authorList>
    </citation>
    <scope>NUCLEOTIDE SEQUENCE [LARGE SCALE GENOMIC DNA]</scope>
    <source>
        <strain evidence="3 4">SK-16</strain>
    </source>
</reference>
<dbReference type="RefSeq" id="WP_069831019.1">
    <property type="nucleotide sequence ID" value="NZ_MDJD01000049.1"/>
</dbReference>
<organism evidence="3 4">
    <name type="scientific">Flavivirga aquatica</name>
    <dbReference type="NCBI Taxonomy" id="1849968"/>
    <lineage>
        <taxon>Bacteria</taxon>
        <taxon>Pseudomonadati</taxon>
        <taxon>Bacteroidota</taxon>
        <taxon>Flavobacteriia</taxon>
        <taxon>Flavobacteriales</taxon>
        <taxon>Flavobacteriaceae</taxon>
        <taxon>Flavivirga</taxon>
    </lineage>
</organism>
<accession>A0A1E5T423</accession>
<evidence type="ECO:0000259" key="2">
    <source>
        <dbReference type="Pfam" id="PF16344"/>
    </source>
</evidence>
<dbReference type="Pfam" id="PF16344">
    <property type="entry name" value="FecR_C"/>
    <property type="match status" value="1"/>
</dbReference>
<evidence type="ECO:0000313" key="4">
    <source>
        <dbReference type="Proteomes" id="UP000095713"/>
    </source>
</evidence>
<evidence type="ECO:0000259" key="1">
    <source>
        <dbReference type="Pfam" id="PF04773"/>
    </source>
</evidence>
<dbReference type="EMBL" id="MDJD01000049">
    <property type="protein sequence ID" value="OEK06130.1"/>
    <property type="molecule type" value="Genomic_DNA"/>
</dbReference>
<name>A0A1E5T423_9FLAO</name>
<evidence type="ECO:0000313" key="3">
    <source>
        <dbReference type="EMBL" id="OEK06130.1"/>
    </source>
</evidence>
<proteinExistence type="predicted"/>
<feature type="domain" description="Protein FecR C-terminal" evidence="2">
    <location>
        <begin position="315"/>
        <end position="382"/>
    </location>
</feature>
<keyword evidence="4" id="KW-1185">Reference proteome</keyword>
<dbReference type="Gene3D" id="3.55.50.30">
    <property type="match status" value="1"/>
</dbReference>
<dbReference type="AlphaFoldDB" id="A0A1E5T423"/>
<feature type="domain" description="FecR protein" evidence="1">
    <location>
        <begin position="175"/>
        <end position="269"/>
    </location>
</feature>
<protein>
    <recommendedName>
        <fullName evidence="5">Iron dicitrate transport regulator FecR</fullName>
    </recommendedName>
</protein>
<sequence>MTNLSSISVLTNKLLEGKISDSEAKELDVLLLQKENAEFFKNAIKDDYLFKTVGEKFDTGEAIFNALKEIENSERKSWRFPKKFYKYAATAVLFLSISSAWFISKGNKEVAPTVVNTSEKNIELLLDNGYKQLIKGDENYSIKNDHNTTIGHLNNDKLSYLENSTHTVAYNTLKIPYGKKFQVILSDGTKVDLNSGTVFKYPVNFVEGQPRQVYLENGEAYFDVTHDKEHRFIVNTNNHNIEVLGTQFNISSYKEDSVIRTTLVEGSVRVFDSSKERKALLLIPNEQSSWDKNNKVISKNVVDPYFYTGWRTGELLFKSNSFAEIVKKLERNFDVSITGYNEKLGQERFTARFENETIEQIMRYFSEVYMFNYTVKRDKIIIVVN</sequence>
<dbReference type="InterPro" id="IPR006860">
    <property type="entry name" value="FecR"/>
</dbReference>
<evidence type="ECO:0008006" key="5">
    <source>
        <dbReference type="Google" id="ProtNLM"/>
    </source>
</evidence>
<dbReference type="STRING" id="1849968.A8C32_19050"/>
<dbReference type="Proteomes" id="UP000095713">
    <property type="component" value="Unassembled WGS sequence"/>
</dbReference>
<dbReference type="Gene3D" id="2.60.120.1440">
    <property type="match status" value="1"/>
</dbReference>
<dbReference type="Pfam" id="PF04773">
    <property type="entry name" value="FecR"/>
    <property type="match status" value="1"/>
</dbReference>
<dbReference type="GO" id="GO:0016989">
    <property type="term" value="F:sigma factor antagonist activity"/>
    <property type="evidence" value="ECO:0007669"/>
    <property type="project" value="TreeGrafter"/>
</dbReference>
<dbReference type="PANTHER" id="PTHR30273:SF2">
    <property type="entry name" value="PROTEIN FECR"/>
    <property type="match status" value="1"/>
</dbReference>
<comment type="caution">
    <text evidence="3">The sequence shown here is derived from an EMBL/GenBank/DDBJ whole genome shotgun (WGS) entry which is preliminary data.</text>
</comment>
<dbReference type="InterPro" id="IPR012373">
    <property type="entry name" value="Ferrdict_sens_TM"/>
</dbReference>
<dbReference type="InterPro" id="IPR032508">
    <property type="entry name" value="FecR_C"/>
</dbReference>